<organism evidence="2 3">
    <name type="scientific">Trema orientale</name>
    <name type="common">Charcoal tree</name>
    <name type="synonym">Celtis orientalis</name>
    <dbReference type="NCBI Taxonomy" id="63057"/>
    <lineage>
        <taxon>Eukaryota</taxon>
        <taxon>Viridiplantae</taxon>
        <taxon>Streptophyta</taxon>
        <taxon>Embryophyta</taxon>
        <taxon>Tracheophyta</taxon>
        <taxon>Spermatophyta</taxon>
        <taxon>Magnoliopsida</taxon>
        <taxon>eudicotyledons</taxon>
        <taxon>Gunneridae</taxon>
        <taxon>Pentapetalae</taxon>
        <taxon>rosids</taxon>
        <taxon>fabids</taxon>
        <taxon>Rosales</taxon>
        <taxon>Cannabaceae</taxon>
        <taxon>Trema</taxon>
    </lineage>
</organism>
<dbReference type="Pfam" id="PF01693">
    <property type="entry name" value="Cauli_VI"/>
    <property type="match status" value="1"/>
</dbReference>
<proteinExistence type="predicted"/>
<dbReference type="AlphaFoldDB" id="A0A2P5F7Q3"/>
<accession>A0A2P5F7Q3</accession>
<dbReference type="InParanoid" id="A0A2P5F7Q3"/>
<evidence type="ECO:0000313" key="2">
    <source>
        <dbReference type="EMBL" id="PON93797.1"/>
    </source>
</evidence>
<feature type="domain" description="Ribonuclease H1 N-terminal" evidence="1">
    <location>
        <begin position="5"/>
        <end position="45"/>
    </location>
</feature>
<dbReference type="InterPro" id="IPR011320">
    <property type="entry name" value="RNase_H1_N"/>
</dbReference>
<name>A0A2P5F7Q3_TREOI</name>
<dbReference type="InterPro" id="IPR009027">
    <property type="entry name" value="Ribosomal_bL9/RNase_H1_N"/>
</dbReference>
<dbReference type="InterPro" id="IPR037056">
    <property type="entry name" value="RNase_H1_N_sf"/>
</dbReference>
<protein>
    <submittedName>
        <fullName evidence="2">Ribonuclease H1, N-terminal</fullName>
    </submittedName>
</protein>
<sequence>MGRKRYYVVYIGRNPGIYDSWEACHHEVSGFHGNLYRGFMSLQEAIDSYQAYTLARTRTPHMEPGADRRSMAVRVSQVPSASSHGERARNLPDIVDVFAMGCMIGALASTMEGRDNDGASEFGNK</sequence>
<evidence type="ECO:0000313" key="3">
    <source>
        <dbReference type="Proteomes" id="UP000237000"/>
    </source>
</evidence>
<evidence type="ECO:0000259" key="1">
    <source>
        <dbReference type="Pfam" id="PF01693"/>
    </source>
</evidence>
<dbReference type="EMBL" id="JXTC01000056">
    <property type="protein sequence ID" value="PON93797.1"/>
    <property type="molecule type" value="Genomic_DNA"/>
</dbReference>
<dbReference type="SUPFAM" id="SSF55658">
    <property type="entry name" value="L9 N-domain-like"/>
    <property type="match status" value="1"/>
</dbReference>
<keyword evidence="3" id="KW-1185">Reference proteome</keyword>
<gene>
    <name evidence="2" type="ORF">TorRG33x02_105000</name>
</gene>
<dbReference type="Gene3D" id="3.40.970.10">
    <property type="entry name" value="Ribonuclease H1, N-terminal domain"/>
    <property type="match status" value="1"/>
</dbReference>
<reference evidence="3" key="1">
    <citation type="submission" date="2016-06" db="EMBL/GenBank/DDBJ databases">
        <title>Parallel loss of symbiosis genes in relatives of nitrogen-fixing non-legume Parasponia.</title>
        <authorList>
            <person name="Van Velzen R."/>
            <person name="Holmer R."/>
            <person name="Bu F."/>
            <person name="Rutten L."/>
            <person name="Van Zeijl A."/>
            <person name="Liu W."/>
            <person name="Santuari L."/>
            <person name="Cao Q."/>
            <person name="Sharma T."/>
            <person name="Shen D."/>
            <person name="Roswanjaya Y."/>
            <person name="Wardhani T."/>
            <person name="Kalhor M.S."/>
            <person name="Jansen J."/>
            <person name="Van den Hoogen J."/>
            <person name="Gungor B."/>
            <person name="Hartog M."/>
            <person name="Hontelez J."/>
            <person name="Verver J."/>
            <person name="Yang W.-C."/>
            <person name="Schijlen E."/>
            <person name="Repin R."/>
            <person name="Schilthuizen M."/>
            <person name="Schranz E."/>
            <person name="Heidstra R."/>
            <person name="Miyata K."/>
            <person name="Fedorova E."/>
            <person name="Kohlen W."/>
            <person name="Bisseling T."/>
            <person name="Smit S."/>
            <person name="Geurts R."/>
        </authorList>
    </citation>
    <scope>NUCLEOTIDE SEQUENCE [LARGE SCALE GENOMIC DNA]</scope>
    <source>
        <strain evidence="3">cv. RG33-2</strain>
    </source>
</reference>
<dbReference type="Proteomes" id="UP000237000">
    <property type="component" value="Unassembled WGS sequence"/>
</dbReference>
<dbReference type="OrthoDB" id="1922118at2759"/>
<comment type="caution">
    <text evidence="2">The sequence shown here is derived from an EMBL/GenBank/DDBJ whole genome shotgun (WGS) entry which is preliminary data.</text>
</comment>